<sequence>MTLIKLTISIWQIDINQSISLYMEKFKVFSSDRFVCDIHNSPLFTFNEAKQNNMVGWVRNTSKGTVEGTVQGKADGINQMVHFLSKVGSPLSTITNAEFKNKRELVSLEYKNFQVKNTDW</sequence>
<dbReference type="Proteomes" id="UP001217089">
    <property type="component" value="Unassembled WGS sequence"/>
</dbReference>
<name>A0ABQ9FQS7_TEGGR</name>
<keyword evidence="9" id="KW-1185">Reference proteome</keyword>
<feature type="domain" description="Acylphosphatase-like" evidence="7">
    <location>
        <begin position="23"/>
        <end position="117"/>
    </location>
</feature>
<reference evidence="8 9" key="1">
    <citation type="submission" date="2022-12" db="EMBL/GenBank/DDBJ databases">
        <title>Chromosome-level genome of Tegillarca granosa.</title>
        <authorList>
            <person name="Kim J."/>
        </authorList>
    </citation>
    <scope>NUCLEOTIDE SEQUENCE [LARGE SCALE GENOMIC DNA]</scope>
    <source>
        <strain evidence="8">Teg-2019</strain>
        <tissue evidence="8">Adductor muscle</tissue>
    </source>
</reference>
<accession>A0ABQ9FQS7</accession>
<dbReference type="EC" id="3.6.1.7" evidence="2"/>
<comment type="similarity">
    <text evidence="1 6">Belongs to the acylphosphatase family.</text>
</comment>
<evidence type="ECO:0000259" key="7">
    <source>
        <dbReference type="PROSITE" id="PS51160"/>
    </source>
</evidence>
<comment type="caution">
    <text evidence="8">The sequence shown here is derived from an EMBL/GenBank/DDBJ whole genome shotgun (WGS) entry which is preliminary data.</text>
</comment>
<dbReference type="InterPro" id="IPR036046">
    <property type="entry name" value="Acylphosphatase-like_dom_sf"/>
</dbReference>
<dbReference type="SUPFAM" id="SSF54975">
    <property type="entry name" value="Acylphosphatase/BLUF domain-like"/>
    <property type="match status" value="1"/>
</dbReference>
<dbReference type="EMBL" id="JARBDR010000187">
    <property type="protein sequence ID" value="KAJ8319613.1"/>
    <property type="molecule type" value="Genomic_DNA"/>
</dbReference>
<evidence type="ECO:0000313" key="9">
    <source>
        <dbReference type="Proteomes" id="UP001217089"/>
    </source>
</evidence>
<dbReference type="InterPro" id="IPR020456">
    <property type="entry name" value="Acylphosphatase"/>
</dbReference>
<evidence type="ECO:0000256" key="4">
    <source>
        <dbReference type="ARBA" id="ARBA00047645"/>
    </source>
</evidence>
<dbReference type="PANTHER" id="PTHR10029:SF3">
    <property type="entry name" value="ACYLPHOSPHATASE-RELATED"/>
    <property type="match status" value="1"/>
</dbReference>
<evidence type="ECO:0000313" key="8">
    <source>
        <dbReference type="EMBL" id="KAJ8319613.1"/>
    </source>
</evidence>
<dbReference type="InterPro" id="IPR001792">
    <property type="entry name" value="Acylphosphatase-like_dom"/>
</dbReference>
<dbReference type="Pfam" id="PF00708">
    <property type="entry name" value="Acylphosphatase"/>
    <property type="match status" value="1"/>
</dbReference>
<dbReference type="InterPro" id="IPR017968">
    <property type="entry name" value="Acylphosphatase_CS"/>
</dbReference>
<evidence type="ECO:0000256" key="6">
    <source>
        <dbReference type="RuleBase" id="RU004168"/>
    </source>
</evidence>
<evidence type="ECO:0000256" key="2">
    <source>
        <dbReference type="ARBA" id="ARBA00012150"/>
    </source>
</evidence>
<gene>
    <name evidence="8" type="ORF">KUTeg_002837</name>
</gene>
<proteinExistence type="inferred from homology"/>
<protein>
    <recommendedName>
        <fullName evidence="2">acylphosphatase</fullName>
        <ecNumber evidence="2">3.6.1.7</ecNumber>
    </recommendedName>
</protein>
<evidence type="ECO:0000256" key="1">
    <source>
        <dbReference type="ARBA" id="ARBA00005614"/>
    </source>
</evidence>
<dbReference type="PROSITE" id="PS51160">
    <property type="entry name" value="ACYLPHOSPHATASE_3"/>
    <property type="match status" value="1"/>
</dbReference>
<dbReference type="PROSITE" id="PS00151">
    <property type="entry name" value="ACYLPHOSPHATASE_2"/>
    <property type="match status" value="1"/>
</dbReference>
<keyword evidence="3" id="KW-0378">Hydrolase</keyword>
<dbReference type="PRINTS" id="PR00112">
    <property type="entry name" value="ACYLPHPHTASE"/>
</dbReference>
<evidence type="ECO:0000256" key="5">
    <source>
        <dbReference type="PROSITE-ProRule" id="PRU00520"/>
    </source>
</evidence>
<evidence type="ECO:0000256" key="3">
    <source>
        <dbReference type="ARBA" id="ARBA00022801"/>
    </source>
</evidence>
<organism evidence="8 9">
    <name type="scientific">Tegillarca granosa</name>
    <name type="common">Malaysian cockle</name>
    <name type="synonym">Anadara granosa</name>
    <dbReference type="NCBI Taxonomy" id="220873"/>
    <lineage>
        <taxon>Eukaryota</taxon>
        <taxon>Metazoa</taxon>
        <taxon>Spiralia</taxon>
        <taxon>Lophotrochozoa</taxon>
        <taxon>Mollusca</taxon>
        <taxon>Bivalvia</taxon>
        <taxon>Autobranchia</taxon>
        <taxon>Pteriomorphia</taxon>
        <taxon>Arcoida</taxon>
        <taxon>Arcoidea</taxon>
        <taxon>Arcidae</taxon>
        <taxon>Tegillarca</taxon>
    </lineage>
</organism>
<dbReference type="Gene3D" id="3.30.70.100">
    <property type="match status" value="1"/>
</dbReference>
<comment type="catalytic activity">
    <reaction evidence="4">
        <text>an acyl phosphate + H2O = a carboxylate + phosphate + H(+)</text>
        <dbReference type="Rhea" id="RHEA:14965"/>
        <dbReference type="ChEBI" id="CHEBI:15377"/>
        <dbReference type="ChEBI" id="CHEBI:15378"/>
        <dbReference type="ChEBI" id="CHEBI:29067"/>
        <dbReference type="ChEBI" id="CHEBI:43474"/>
        <dbReference type="ChEBI" id="CHEBI:59918"/>
        <dbReference type="EC" id="3.6.1.7"/>
    </reaction>
</comment>
<comment type="caution">
    <text evidence="5">Lacks conserved residue(s) required for the propagation of feature annotation.</text>
</comment>
<dbReference type="PANTHER" id="PTHR10029">
    <property type="entry name" value="ACYLPHOSPHATASE"/>
    <property type="match status" value="1"/>
</dbReference>